<organism evidence="5 6">
    <name type="scientific">Caballeronia sordidicola</name>
    <name type="common">Burkholderia sordidicola</name>
    <dbReference type="NCBI Taxonomy" id="196367"/>
    <lineage>
        <taxon>Bacteria</taxon>
        <taxon>Pseudomonadati</taxon>
        <taxon>Pseudomonadota</taxon>
        <taxon>Betaproteobacteria</taxon>
        <taxon>Burkholderiales</taxon>
        <taxon>Burkholderiaceae</taxon>
        <taxon>Caballeronia</taxon>
    </lineage>
</organism>
<dbReference type="CDD" id="cd01344">
    <property type="entry name" value="PL2_Passenger_AT"/>
    <property type="match status" value="1"/>
</dbReference>
<gene>
    <name evidence="5" type="ORF">PAMC26510_15580</name>
</gene>
<evidence type="ECO:0000256" key="2">
    <source>
        <dbReference type="SAM" id="MobiDB-lite"/>
    </source>
</evidence>
<evidence type="ECO:0000256" key="1">
    <source>
        <dbReference type="ARBA" id="ARBA00022729"/>
    </source>
</evidence>
<dbReference type="InterPro" id="IPR043990">
    <property type="entry name" value="AC_1"/>
</dbReference>
<dbReference type="NCBIfam" id="TIGR01414">
    <property type="entry name" value="autotrans_barl"/>
    <property type="match status" value="1"/>
</dbReference>
<protein>
    <submittedName>
        <fullName evidence="5">Type V secretory pathway, adhesin AidA</fullName>
    </submittedName>
</protein>
<reference evidence="5 6" key="1">
    <citation type="submission" date="2017-03" db="EMBL/GenBank/DDBJ databases">
        <title>Genome analysis of strain PAMC 26510.</title>
        <authorList>
            <person name="Oh H.-M."/>
            <person name="Yang J.-A."/>
        </authorList>
    </citation>
    <scope>NUCLEOTIDE SEQUENCE [LARGE SCALE GENOMIC DNA]</scope>
    <source>
        <strain evidence="5 6">PAMC 26510</strain>
    </source>
</reference>
<name>A0A242MV39_CABSO</name>
<dbReference type="InterPro" id="IPR005546">
    <property type="entry name" value="Autotransporte_beta"/>
</dbReference>
<dbReference type="PANTHER" id="PTHR35037:SF3">
    <property type="entry name" value="C-TERMINAL REGION OF AIDA-LIKE PROTEIN"/>
    <property type="match status" value="1"/>
</dbReference>
<feature type="chain" id="PRO_5012082943" evidence="3">
    <location>
        <begin position="26"/>
        <end position="1132"/>
    </location>
</feature>
<comment type="caution">
    <text evidence="5">The sequence shown here is derived from an EMBL/GenBank/DDBJ whole genome shotgun (WGS) entry which is preliminary data.</text>
</comment>
<dbReference type="Pfam" id="PF03797">
    <property type="entry name" value="Autotransporter"/>
    <property type="match status" value="1"/>
</dbReference>
<dbReference type="SUPFAM" id="SSF51126">
    <property type="entry name" value="Pectin lyase-like"/>
    <property type="match status" value="2"/>
</dbReference>
<dbReference type="Pfam" id="PF12951">
    <property type="entry name" value="PATR"/>
    <property type="match status" value="2"/>
</dbReference>
<dbReference type="PANTHER" id="PTHR35037">
    <property type="entry name" value="C-TERMINAL REGION OF AIDA-LIKE PROTEIN"/>
    <property type="match status" value="1"/>
</dbReference>
<dbReference type="RefSeq" id="WP_086381741.1">
    <property type="nucleotide sequence ID" value="NZ_NBTY01000078.1"/>
</dbReference>
<proteinExistence type="predicted"/>
<dbReference type="Proteomes" id="UP000194546">
    <property type="component" value="Unassembled WGS sequence"/>
</dbReference>
<dbReference type="SUPFAM" id="SSF103515">
    <property type="entry name" value="Autotransporter"/>
    <property type="match status" value="1"/>
</dbReference>
<dbReference type="EMBL" id="NBTY01000078">
    <property type="protein sequence ID" value="OTP74984.1"/>
    <property type="molecule type" value="Genomic_DNA"/>
</dbReference>
<dbReference type="NCBIfam" id="TIGR02601">
    <property type="entry name" value="autotrns_rpt"/>
    <property type="match status" value="2"/>
</dbReference>
<feature type="domain" description="Autotransporter" evidence="4">
    <location>
        <begin position="854"/>
        <end position="1132"/>
    </location>
</feature>
<dbReference type="GO" id="GO:0019867">
    <property type="term" value="C:outer membrane"/>
    <property type="evidence" value="ECO:0007669"/>
    <property type="project" value="InterPro"/>
</dbReference>
<accession>A0A242MV39</accession>
<dbReference type="AlphaFoldDB" id="A0A242MV39"/>
<dbReference type="Gene3D" id="2.40.128.130">
    <property type="entry name" value="Autotransporter beta-domain"/>
    <property type="match status" value="1"/>
</dbReference>
<evidence type="ECO:0000313" key="6">
    <source>
        <dbReference type="Proteomes" id="UP000194546"/>
    </source>
</evidence>
<dbReference type="InterPro" id="IPR012332">
    <property type="entry name" value="Autotransporter_pectin_lyase_C"/>
</dbReference>
<dbReference type="InterPro" id="IPR013425">
    <property type="entry name" value="Autotrns_rpt"/>
</dbReference>
<feature type="compositionally biased region" description="Low complexity" evidence="2">
    <location>
        <begin position="754"/>
        <end position="798"/>
    </location>
</feature>
<dbReference type="InterPro" id="IPR011050">
    <property type="entry name" value="Pectin_lyase_fold/virulence"/>
</dbReference>
<keyword evidence="1 3" id="KW-0732">Signal</keyword>
<sequence length="1132" mass="110698">MKKAVDLGICGAVVFSGAIAGSVNAACSSTAPTSGASVVCSGTGVGPVAALTGSTGVNVTIDSTVAAALTRAASPVSFSVVGASTITNSGAITLTGGGGSGTNRGAVLVGTANNNQLTNAATGRITTTGAYNDGMAANGSGNSLVNNGSISTAGPNAYGMSAAWGQTNVGQANNSLTNTGTVSTSGSNARAASIVGGSGTINNSGSLSTSGANSPTAYLQGNNDSLVNTGTITATGADSDAVFSNTAGSSFAATIENRTGGRIFSQTAAAVRTLNGASTVTNAGLLQSGGPLAIAMGNGANTLILQTGSQIIGGADGGGGPGVSTVILQGSGEASNAFTRFQTLRMDGDAWTFSGTGDFNLAEVQTGTLNLTGLFAPTTVALVDAPGTLRATAQNLPSNVTDNGLVRLAQDVDGTYSGTISGTGALEKTGAGTLTMAPAAAGGNTYSGGTSVLGGTLAIGADNALGAPTGGLTLDGGTLRLNNALDLAATRPTVLGAAGGVIDTQNFDTTIEQNISGAGSLTKLGAGQLLLQAPTTFTGGTTLSAGTLAVGDSSHPGASIGGGGPVSIAAGTNLGGYGSIVGNVTNNGTIFAANALPAFASGGTGALNVRGQLTNNGLAQIAGAGVGNQLVVTGSYVGQNARIALNTVVGPDNSASDKLVVSGGNASGSSTLLIHNVGGTGAATTADGIQVVQAANGATSAAGAFSLPASIQAGAYTYYLAKGGVTAGTSESWYLRNTVAAAAPPVVTPPTSPGTPGTPTTPATPGTPSEPTTPTTPGAPSGTTPPSDDTPSVPTAAPGTPPLPAPPPAGSAPVPVYRPEVALYAAIAMVARELGFQQIDNFHDRQGDQSLLTETGALPAAWGRVWGAHSVQSQDGAANPEFDGSVFGAQVGHDIYADSTASGHKNHYGLFLGFARATGDIDGFALGFPNVNVGHLSMNAYSLGGYWTHVGPTGWYTDAVLMGSSITVDPLSNQGTGAGTHGTAVTGSVEGGFPIALGNAFVVEPQAQILWQNLSLNDFNDGVSSVSFNNGNTYIGRLGVRLQHTFSSAGVTWQPYARVSVLRAFGEGDSTTFAGTTTIPGSVGQTSGQLNVGLVAQVTRSGSAFVTASYLTNLGGSHQRTIGGNAGVRWKW</sequence>
<dbReference type="InterPro" id="IPR051551">
    <property type="entry name" value="Autotransporter_adhesion"/>
</dbReference>
<dbReference type="Pfam" id="PF18883">
    <property type="entry name" value="AC_1"/>
    <property type="match status" value="1"/>
</dbReference>
<feature type="region of interest" description="Disordered" evidence="2">
    <location>
        <begin position="745"/>
        <end position="811"/>
    </location>
</feature>
<dbReference type="PROSITE" id="PS51208">
    <property type="entry name" value="AUTOTRANSPORTER"/>
    <property type="match status" value="1"/>
</dbReference>
<feature type="compositionally biased region" description="Pro residues" evidence="2">
    <location>
        <begin position="799"/>
        <end position="810"/>
    </location>
</feature>
<dbReference type="Gene3D" id="2.160.20.20">
    <property type="match status" value="1"/>
</dbReference>
<dbReference type="InterPro" id="IPR006315">
    <property type="entry name" value="OM_autotransptr_brl_dom"/>
</dbReference>
<evidence type="ECO:0000256" key="3">
    <source>
        <dbReference type="SAM" id="SignalP"/>
    </source>
</evidence>
<evidence type="ECO:0000313" key="5">
    <source>
        <dbReference type="EMBL" id="OTP74984.1"/>
    </source>
</evidence>
<dbReference type="InterPro" id="IPR036709">
    <property type="entry name" value="Autotransporte_beta_dom_sf"/>
</dbReference>
<dbReference type="SMART" id="SM00869">
    <property type="entry name" value="Autotransporter"/>
    <property type="match status" value="1"/>
</dbReference>
<feature type="signal peptide" evidence="3">
    <location>
        <begin position="1"/>
        <end position="25"/>
    </location>
</feature>
<evidence type="ECO:0000259" key="4">
    <source>
        <dbReference type="PROSITE" id="PS51208"/>
    </source>
</evidence>